<dbReference type="GO" id="GO:0016987">
    <property type="term" value="F:sigma factor activity"/>
    <property type="evidence" value="ECO:0007669"/>
    <property type="project" value="UniProtKB-KW"/>
</dbReference>
<dbReference type="Gene3D" id="1.10.1740.10">
    <property type="match status" value="1"/>
</dbReference>
<dbReference type="GO" id="GO:0006352">
    <property type="term" value="P:DNA-templated transcription initiation"/>
    <property type="evidence" value="ECO:0007669"/>
    <property type="project" value="InterPro"/>
</dbReference>
<feature type="compositionally biased region" description="Basic and acidic residues" evidence="5">
    <location>
        <begin position="99"/>
        <end position="111"/>
    </location>
</feature>
<evidence type="ECO:0000256" key="1">
    <source>
        <dbReference type="ARBA" id="ARBA00023015"/>
    </source>
</evidence>
<organism evidence="7">
    <name type="scientific">Singulisphaera sp. Ch08</name>
    <dbReference type="NCBI Taxonomy" id="3120278"/>
    <lineage>
        <taxon>Bacteria</taxon>
        <taxon>Pseudomonadati</taxon>
        <taxon>Planctomycetota</taxon>
        <taxon>Planctomycetia</taxon>
        <taxon>Isosphaerales</taxon>
        <taxon>Isosphaeraceae</taxon>
        <taxon>Singulisphaera</taxon>
    </lineage>
</organism>
<dbReference type="RefSeq" id="WP_406699685.1">
    <property type="nucleotide sequence ID" value="NZ_CP155447.1"/>
</dbReference>
<name>A0AAU7CNY6_9BACT</name>
<dbReference type="InterPro" id="IPR036388">
    <property type="entry name" value="WH-like_DNA-bd_sf"/>
</dbReference>
<protein>
    <submittedName>
        <fullName evidence="7">Sigma-70 family RNA polymerase sigma factor</fullName>
    </submittedName>
</protein>
<dbReference type="AlphaFoldDB" id="A0AAU7CNY6"/>
<evidence type="ECO:0000256" key="2">
    <source>
        <dbReference type="ARBA" id="ARBA00023082"/>
    </source>
</evidence>
<feature type="region of interest" description="Disordered" evidence="5">
    <location>
        <begin position="99"/>
        <end position="119"/>
    </location>
</feature>
<dbReference type="PANTHER" id="PTHR30385">
    <property type="entry name" value="SIGMA FACTOR F FLAGELLAR"/>
    <property type="match status" value="1"/>
</dbReference>
<dbReference type="NCBIfam" id="TIGR02937">
    <property type="entry name" value="sigma70-ECF"/>
    <property type="match status" value="1"/>
</dbReference>
<keyword evidence="4" id="KW-0804">Transcription</keyword>
<evidence type="ECO:0000259" key="6">
    <source>
        <dbReference type="Pfam" id="PF07638"/>
    </source>
</evidence>
<dbReference type="InterPro" id="IPR014284">
    <property type="entry name" value="RNA_pol_sigma-70_dom"/>
</dbReference>
<dbReference type="GO" id="GO:0003677">
    <property type="term" value="F:DNA binding"/>
    <property type="evidence" value="ECO:0007669"/>
    <property type="project" value="UniProtKB-KW"/>
</dbReference>
<keyword evidence="1" id="KW-0805">Transcription regulation</keyword>
<accession>A0AAU7CNY6</accession>
<evidence type="ECO:0000256" key="3">
    <source>
        <dbReference type="ARBA" id="ARBA00023125"/>
    </source>
</evidence>
<reference evidence="7" key="1">
    <citation type="submission" date="2024-05" db="EMBL/GenBank/DDBJ databases">
        <title>Planctomycetes of the genus Singulisphaera possess chitinolytic capabilities.</title>
        <authorList>
            <person name="Ivanova A."/>
        </authorList>
    </citation>
    <scope>NUCLEOTIDE SEQUENCE</scope>
    <source>
        <strain evidence="7">Ch08T</strain>
    </source>
</reference>
<dbReference type="InterPro" id="IPR013324">
    <property type="entry name" value="RNA_pol_sigma_r3/r4-like"/>
</dbReference>
<dbReference type="CDD" id="cd06171">
    <property type="entry name" value="Sigma70_r4"/>
    <property type="match status" value="1"/>
</dbReference>
<keyword evidence="2" id="KW-0731">Sigma factor</keyword>
<proteinExistence type="predicted"/>
<dbReference type="InterPro" id="IPR053812">
    <property type="entry name" value="HTH_Sigma70_ECF-like"/>
</dbReference>
<sequence>MGQTTEAGDLLDRLRNGDDSARESLVALAQKRFVALARAMLRRYPHVARWEQTDDLLQAALLRLHRSLAAVRPEGVSHFDNLAAAQIRRELIDLARRDYGPEGKGAHHHTDGGNPGSRLAGIDCGAERPETLEGWAAFHEVVNQLPEPERQVMDRVWYQGMSHAQTAESLGVATKTVQRRWASARLLIRDALHGDSPEGE</sequence>
<feature type="domain" description="RNA polymerase sigma-70 ECF-like HTH" evidence="6">
    <location>
        <begin position="6"/>
        <end position="192"/>
    </location>
</feature>
<evidence type="ECO:0000256" key="4">
    <source>
        <dbReference type="ARBA" id="ARBA00023163"/>
    </source>
</evidence>
<keyword evidence="3" id="KW-0238">DNA-binding</keyword>
<dbReference type="Gene3D" id="1.10.10.10">
    <property type="entry name" value="Winged helix-like DNA-binding domain superfamily/Winged helix DNA-binding domain"/>
    <property type="match status" value="1"/>
</dbReference>
<dbReference type="InterPro" id="IPR013325">
    <property type="entry name" value="RNA_pol_sigma_r2"/>
</dbReference>
<gene>
    <name evidence="7" type="ORF">V5E97_12580</name>
</gene>
<dbReference type="EMBL" id="CP155447">
    <property type="protein sequence ID" value="XBH06837.1"/>
    <property type="molecule type" value="Genomic_DNA"/>
</dbReference>
<dbReference type="SUPFAM" id="SSF88659">
    <property type="entry name" value="Sigma3 and sigma4 domains of RNA polymerase sigma factors"/>
    <property type="match status" value="1"/>
</dbReference>
<dbReference type="SUPFAM" id="SSF88946">
    <property type="entry name" value="Sigma2 domain of RNA polymerase sigma factors"/>
    <property type="match status" value="1"/>
</dbReference>
<dbReference type="Pfam" id="PF07638">
    <property type="entry name" value="Sigma70_ECF"/>
    <property type="match status" value="1"/>
</dbReference>
<evidence type="ECO:0000256" key="5">
    <source>
        <dbReference type="SAM" id="MobiDB-lite"/>
    </source>
</evidence>
<evidence type="ECO:0000313" key="7">
    <source>
        <dbReference type="EMBL" id="XBH06837.1"/>
    </source>
</evidence>